<feature type="domain" description="VWFA" evidence="11">
    <location>
        <begin position="392"/>
        <end position="573"/>
    </location>
</feature>
<feature type="region of interest" description="Disordered" evidence="10">
    <location>
        <begin position="854"/>
        <end position="874"/>
    </location>
</feature>
<feature type="region of interest" description="Disordered" evidence="10">
    <location>
        <begin position="759"/>
        <end position="785"/>
    </location>
</feature>
<evidence type="ECO:0000256" key="6">
    <source>
        <dbReference type="ARBA" id="ARBA00023119"/>
    </source>
</evidence>
<dbReference type="Pfam" id="PF00092">
    <property type="entry name" value="VWA"/>
    <property type="match status" value="3"/>
</dbReference>
<dbReference type="SMART" id="SM00327">
    <property type="entry name" value="VWA"/>
    <property type="match status" value="3"/>
</dbReference>
<evidence type="ECO:0000256" key="7">
    <source>
        <dbReference type="ARBA" id="ARBA00023157"/>
    </source>
</evidence>
<dbReference type="PROSITE" id="PS50234">
    <property type="entry name" value="VWFA"/>
    <property type="match status" value="3"/>
</dbReference>
<reference evidence="13" key="1">
    <citation type="submission" date="2022-07" db="EMBL/GenBank/DDBJ databases">
        <title>Chromosome-level genome of Muraenolepis orangiensis.</title>
        <authorList>
            <person name="Kim J."/>
        </authorList>
    </citation>
    <scope>NUCLEOTIDE SEQUENCE</scope>
    <source>
        <strain evidence="13">KU_S4_2022</strain>
        <tissue evidence="13">Muscle</tissue>
    </source>
</reference>
<feature type="domain" description="VWFA" evidence="11">
    <location>
        <begin position="130"/>
        <end position="306"/>
    </location>
</feature>
<evidence type="ECO:0000256" key="5">
    <source>
        <dbReference type="ARBA" id="ARBA00022889"/>
    </source>
</evidence>
<dbReference type="Pfam" id="PF00041">
    <property type="entry name" value="fn3"/>
    <property type="match status" value="10"/>
</dbReference>
<evidence type="ECO:0000256" key="9">
    <source>
        <dbReference type="ARBA" id="ARBA00049648"/>
    </source>
</evidence>
<organism evidence="13 14">
    <name type="scientific">Muraenolepis orangiensis</name>
    <name type="common">Patagonian moray cod</name>
    <dbReference type="NCBI Taxonomy" id="630683"/>
    <lineage>
        <taxon>Eukaryota</taxon>
        <taxon>Metazoa</taxon>
        <taxon>Chordata</taxon>
        <taxon>Craniata</taxon>
        <taxon>Vertebrata</taxon>
        <taxon>Euteleostomi</taxon>
        <taxon>Actinopterygii</taxon>
        <taxon>Neopterygii</taxon>
        <taxon>Teleostei</taxon>
        <taxon>Neoteleostei</taxon>
        <taxon>Acanthomorphata</taxon>
        <taxon>Zeiogadaria</taxon>
        <taxon>Gadariae</taxon>
        <taxon>Gadiformes</taxon>
        <taxon>Muraenolepidoidei</taxon>
        <taxon>Muraenolepididae</taxon>
        <taxon>Muraenolepis</taxon>
    </lineage>
</organism>
<dbReference type="Gene3D" id="2.60.40.10">
    <property type="entry name" value="Immunoglobulins"/>
    <property type="match status" value="10"/>
</dbReference>
<dbReference type="CDD" id="cd01482">
    <property type="entry name" value="vWA_collagen_alphaI-XII-like"/>
    <property type="match status" value="1"/>
</dbReference>
<gene>
    <name evidence="13" type="ORF">NHX12_026518</name>
</gene>
<dbReference type="PROSITE" id="PS50853">
    <property type="entry name" value="FN3"/>
    <property type="match status" value="10"/>
</dbReference>
<evidence type="ECO:0000256" key="10">
    <source>
        <dbReference type="SAM" id="MobiDB-lite"/>
    </source>
</evidence>
<keyword evidence="8" id="KW-0325">Glycoprotein</keyword>
<dbReference type="GO" id="GO:0005615">
    <property type="term" value="C:extracellular space"/>
    <property type="evidence" value="ECO:0007669"/>
    <property type="project" value="TreeGrafter"/>
</dbReference>
<keyword evidence="7" id="KW-1015">Disulfide bond</keyword>
<dbReference type="FunFam" id="3.40.50.410:FF:000001">
    <property type="entry name" value="Collagen, type XII, alpha 1"/>
    <property type="match status" value="3"/>
</dbReference>
<keyword evidence="14" id="KW-1185">Reference proteome</keyword>
<feature type="region of interest" description="Disordered" evidence="10">
    <location>
        <begin position="1036"/>
        <end position="1067"/>
    </location>
</feature>
<dbReference type="SMART" id="SM00060">
    <property type="entry name" value="FN3"/>
    <property type="match status" value="10"/>
</dbReference>
<dbReference type="SUPFAM" id="SSF53300">
    <property type="entry name" value="vWA-like"/>
    <property type="match status" value="3"/>
</dbReference>
<evidence type="ECO:0000313" key="13">
    <source>
        <dbReference type="EMBL" id="KAJ3607003.1"/>
    </source>
</evidence>
<feature type="domain" description="Fibronectin type-III" evidence="12">
    <location>
        <begin position="17"/>
        <end position="107"/>
    </location>
</feature>
<feature type="domain" description="Fibronectin type-III" evidence="12">
    <location>
        <begin position="873"/>
        <end position="960"/>
    </location>
</feature>
<comment type="similarity">
    <text evidence="9">Belongs to the fibril-associated collagens with interrupted helices (FACIT) family.</text>
</comment>
<dbReference type="InterPro" id="IPR013783">
    <property type="entry name" value="Ig-like_fold"/>
</dbReference>
<keyword evidence="4" id="KW-0677">Repeat</keyword>
<protein>
    <recommendedName>
        <fullName evidence="15">Collagen, type XII, alpha 1b</fullName>
    </recommendedName>
</protein>
<dbReference type="FunFam" id="2.60.40.10:FF:000234">
    <property type="entry name" value="Collagen, type XII, alpha 1"/>
    <property type="match status" value="3"/>
</dbReference>
<dbReference type="Proteomes" id="UP001148018">
    <property type="component" value="Unassembled WGS sequence"/>
</dbReference>
<dbReference type="InterPro" id="IPR002035">
    <property type="entry name" value="VWF_A"/>
</dbReference>
<feature type="domain" description="Fibronectin type-III" evidence="12">
    <location>
        <begin position="1445"/>
        <end position="1532"/>
    </location>
</feature>
<feature type="domain" description="Fibronectin type-III" evidence="12">
    <location>
        <begin position="1054"/>
        <end position="1144"/>
    </location>
</feature>
<dbReference type="InterPro" id="IPR050525">
    <property type="entry name" value="ECM_Assembly_Org"/>
</dbReference>
<dbReference type="GO" id="GO:0005581">
    <property type="term" value="C:collagen trimer"/>
    <property type="evidence" value="ECO:0007669"/>
    <property type="project" value="UniProtKB-KW"/>
</dbReference>
<dbReference type="OrthoDB" id="9934270at2759"/>
<dbReference type="InterPro" id="IPR036465">
    <property type="entry name" value="vWFA_dom_sf"/>
</dbReference>
<proteinExistence type="inferred from homology"/>
<feature type="domain" description="Fibronectin type-III" evidence="12">
    <location>
        <begin position="326"/>
        <end position="413"/>
    </location>
</feature>
<dbReference type="CDD" id="cd00063">
    <property type="entry name" value="FN3"/>
    <property type="match status" value="10"/>
</dbReference>
<accession>A0A9Q0IQT6</accession>
<keyword evidence="6" id="KW-0176">Collagen</keyword>
<evidence type="ECO:0000256" key="3">
    <source>
        <dbReference type="ARBA" id="ARBA00022530"/>
    </source>
</evidence>
<evidence type="ECO:0008006" key="15">
    <source>
        <dbReference type="Google" id="ProtNLM"/>
    </source>
</evidence>
<dbReference type="FunFam" id="2.60.40.10:FF:000480">
    <property type="entry name" value="Collagen, type XII, alpha 1"/>
    <property type="match status" value="1"/>
</dbReference>
<dbReference type="Gene3D" id="3.40.50.410">
    <property type="entry name" value="von Willebrand factor, type A domain"/>
    <property type="match status" value="3"/>
</dbReference>
<evidence type="ECO:0000259" key="12">
    <source>
        <dbReference type="PROSITE" id="PS50853"/>
    </source>
</evidence>
<keyword evidence="3" id="KW-0272">Extracellular matrix</keyword>
<dbReference type="InterPro" id="IPR003961">
    <property type="entry name" value="FN3_dom"/>
</dbReference>
<feature type="domain" description="Fibronectin type-III" evidence="12">
    <location>
        <begin position="591"/>
        <end position="682"/>
    </location>
</feature>
<evidence type="ECO:0000256" key="8">
    <source>
        <dbReference type="ARBA" id="ARBA00023180"/>
    </source>
</evidence>
<evidence type="ECO:0000256" key="4">
    <source>
        <dbReference type="ARBA" id="ARBA00022737"/>
    </source>
</evidence>
<dbReference type="GO" id="GO:0035987">
    <property type="term" value="P:endodermal cell differentiation"/>
    <property type="evidence" value="ECO:0007669"/>
    <property type="project" value="TreeGrafter"/>
</dbReference>
<comment type="caution">
    <text evidence="13">The sequence shown here is derived from an EMBL/GenBank/DDBJ whole genome shotgun (WGS) entry which is preliminary data.</text>
</comment>
<feature type="domain" description="Fibronectin type-III" evidence="12">
    <location>
        <begin position="961"/>
        <end position="1052"/>
    </location>
</feature>
<sequence>MKVVNILRTCFFSTVDPPSELKFKILNENTVQMSWVRPLARIDGYKIHVTSDTEELDKHLTLPSSATEMSISDLSVDVDYTVVISSHAGAHQSLPLSGQITIQSSGTSGGTMRKPKPSDGPKCSVSSIADLVFLVHGSRNAAPENFKYIRDVVATVAGAFDISEDKTRVGVVQYGDDARTEFTLKQHLSRGELLRAVSSLTHTGGDTMTGSALDYVLKNSFGEAAGGRASFPKVLVVVTDGKSQDAVEVHAGQLRNAGVEVFVLGIKEADEAEMRLMAAAPHRTHVYSVANYQLIKTVHRALVTQVCAGVDDQLSALVSGEEVVEPANNLQVLEMASKSMRLTWDPSFGDVSGYKVQVVPMTSGLKRQELYVGRTHTSLLVRDLSPETEYQISVFALDGLTPSDVLSIGLANFAKVREFLEVLVKSFDIGATKVQISLVQYSRDPHTEFHLNVHHDLDNVVKAVRNFPYRGGSTNTGRAMTYVREKVLLPQRGARANVPRITILITDGKSSDAFKDPATRLRNADVEIFAVGVKDAVHLELVAIANTPADTHVYTVDDFDAFQRISKELTQSICLRIEQELRNIQKRNFLPPKSLSFSEVGSRSFRATWETDTPNVESYLVQFRTADETEGHFVSLSVPGDTLTGILPHLTPKTRYEVSVVAQYDKGESFPITGYETTLEEQGPVRGLEVTEETVDSFRVSWLAATGAVLRYRLSYEPVRGDNARLETVVPAGGDTTTVLHHLLPRTKYRVTVVPEYEMGEGPEGQTHGTTKEARGSPRSLQVSDETTSSLRLAWAPAPGNVLQYRIAFRPVGAPKGVGPKELTVKGEHTGVRLKNLRPGTEYEVAVRARYPSGLGDPLEGRGTTLQELSPPRDLVTDSVTPTGFSASWAAAPGAVREYRVVWKSLISRETGEKRVPGDQTQTPLEGLTPETLYQVSVAAVYPHGESLPLLGQETTDASAAGKALSMSEETEETMRVTWTPAPGKVSHYRLRHAPRGPGGGREVTLKVPGTLTSTLMRRLRPATTYDVTVRPMYRHGEGKARQGEGTTLSPYKAPRNLQTSEPTKTSFRVSWDPAPGDVKGYKVTFHPIGDDVELGEMLVGPHDRTIVLEELRAGTKYSVAVSGVFDHGVSLPLAGEEKTTLVDVVEPPLLADPSDVKCKTKAKADIILLVDGSWSIGRLNFKTIRTFIGRMVGVFDIGPERVQIGLAQYSGDPKTMWHLNGHPTRAGLLNAVNNLPYKGGNTMTGMALTFLLENNFKTNVGMRPDARKIGVLITDGKSQDEIVFSSQKLRDEGIELYAVGVKNADENELRSIASDPESIHMFNVNDFSFLLDIVDDLSTNICNSVKGPVMDLGMPTNLITSEATYHSFRTSWTAPEGPVDQYRVTYTAVTGGPTQEVMVDESTATAVLDSLRPLTEYTVNVFAVRGEMSSEPLRGSDTTLPLPAVRDLQVMDETTTTMRLRWQKAEGATQYMMLYRALNSSEPSLDQELRVSGDTSSVQLERLSPNTAYSISMYALHGEAASTPLEGVGVT</sequence>
<feature type="domain" description="VWFA" evidence="11">
    <location>
        <begin position="1166"/>
        <end position="1338"/>
    </location>
</feature>
<feature type="compositionally biased region" description="Polar residues" evidence="10">
    <location>
        <begin position="1057"/>
        <end position="1067"/>
    </location>
</feature>
<dbReference type="PANTHER" id="PTHR24020:SF85">
    <property type="entry name" value="COLLAGEN ALPHA-1(XII) CHAIN ISOFORM X1"/>
    <property type="match status" value="1"/>
</dbReference>
<comment type="subcellular location">
    <subcellularLocation>
        <location evidence="1">Secreted</location>
        <location evidence="1">Extracellular space</location>
        <location evidence="1">Extracellular matrix</location>
    </subcellularLocation>
</comment>
<evidence type="ECO:0000256" key="1">
    <source>
        <dbReference type="ARBA" id="ARBA00004498"/>
    </source>
</evidence>
<evidence type="ECO:0000256" key="2">
    <source>
        <dbReference type="ARBA" id="ARBA00022525"/>
    </source>
</evidence>
<dbReference type="FunFam" id="2.60.40.10:FF:000018">
    <property type="entry name" value="collagen alpha-1(XII) chain isoform X1"/>
    <property type="match status" value="2"/>
</dbReference>
<evidence type="ECO:0000313" key="14">
    <source>
        <dbReference type="Proteomes" id="UP001148018"/>
    </source>
</evidence>
<evidence type="ECO:0000259" key="11">
    <source>
        <dbReference type="PROSITE" id="PS50234"/>
    </source>
</evidence>
<keyword evidence="2" id="KW-0964">Secreted</keyword>
<dbReference type="GO" id="GO:0007155">
    <property type="term" value="P:cell adhesion"/>
    <property type="evidence" value="ECO:0007669"/>
    <property type="project" value="UniProtKB-KW"/>
</dbReference>
<feature type="non-terminal residue" evidence="13">
    <location>
        <position position="1532"/>
    </location>
</feature>
<dbReference type="EMBL" id="JANIIK010000042">
    <property type="protein sequence ID" value="KAJ3607003.1"/>
    <property type="molecule type" value="Genomic_DNA"/>
</dbReference>
<dbReference type="InterPro" id="IPR036116">
    <property type="entry name" value="FN3_sf"/>
</dbReference>
<dbReference type="PRINTS" id="PR00453">
    <property type="entry name" value="VWFADOMAIN"/>
</dbReference>
<feature type="domain" description="Fibronectin type-III" evidence="12">
    <location>
        <begin position="1355"/>
        <end position="1444"/>
    </location>
</feature>
<dbReference type="PANTHER" id="PTHR24020">
    <property type="entry name" value="COLLAGEN ALPHA"/>
    <property type="match status" value="1"/>
</dbReference>
<feature type="domain" description="Fibronectin type-III" evidence="12">
    <location>
        <begin position="777"/>
        <end position="872"/>
    </location>
</feature>
<dbReference type="SUPFAM" id="SSF49265">
    <property type="entry name" value="Fibronectin type III"/>
    <property type="match status" value="9"/>
</dbReference>
<keyword evidence="5" id="KW-0130">Cell adhesion</keyword>
<feature type="domain" description="Fibronectin type-III" evidence="12">
    <location>
        <begin position="684"/>
        <end position="776"/>
    </location>
</feature>
<name>A0A9Q0IQT6_9TELE</name>